<sequence>MDLAEFQLNKDRWRDEFVGKYIYDKRERQRFLETFVNVKTNKVKEKEVREKEVTKG</sequence>
<keyword evidence="2" id="KW-1185">Reference proteome</keyword>
<reference evidence="1 2" key="1">
    <citation type="submission" date="2016-10" db="EMBL/GenBank/DDBJ databases">
        <authorList>
            <person name="de Groot N.N."/>
        </authorList>
    </citation>
    <scope>NUCLEOTIDE SEQUENCE [LARGE SCALE GENOMIC DNA]</scope>
    <source>
        <strain>GEY</strain>
        <strain evidence="2">DSM 9560</strain>
    </source>
</reference>
<dbReference type="Proteomes" id="UP000199513">
    <property type="component" value="Unassembled WGS sequence"/>
</dbReference>
<dbReference type="RefSeq" id="WP_177217459.1">
    <property type="nucleotide sequence ID" value="NZ_FONY01000045.1"/>
</dbReference>
<dbReference type="EMBL" id="FONY01000045">
    <property type="protein sequence ID" value="SFF51457.1"/>
    <property type="molecule type" value="Genomic_DNA"/>
</dbReference>
<evidence type="ECO:0000313" key="2">
    <source>
        <dbReference type="Proteomes" id="UP000199513"/>
    </source>
</evidence>
<proteinExistence type="predicted"/>
<gene>
    <name evidence="1" type="ORF">SAMN04488541_104528</name>
</gene>
<accession>A0A1I2JE63</accession>
<organism evidence="1 2">
    <name type="scientific">Thermoflexibacter ruber</name>
    <dbReference type="NCBI Taxonomy" id="1003"/>
    <lineage>
        <taxon>Bacteria</taxon>
        <taxon>Pseudomonadati</taxon>
        <taxon>Bacteroidota</taxon>
        <taxon>Cytophagia</taxon>
        <taxon>Cytophagales</taxon>
        <taxon>Thermoflexibacteraceae</taxon>
        <taxon>Thermoflexibacter</taxon>
    </lineage>
</organism>
<protein>
    <submittedName>
        <fullName evidence="1">Uncharacterized protein</fullName>
    </submittedName>
</protein>
<evidence type="ECO:0000313" key="1">
    <source>
        <dbReference type="EMBL" id="SFF51457.1"/>
    </source>
</evidence>
<name>A0A1I2JE63_9BACT</name>
<dbReference type="AlphaFoldDB" id="A0A1I2JE63"/>